<evidence type="ECO:0000313" key="1">
    <source>
        <dbReference type="EMBL" id="CAA7400909.1"/>
    </source>
</evidence>
<organism evidence="1 2">
    <name type="scientific">Spirodela intermedia</name>
    <name type="common">Intermediate duckweed</name>
    <dbReference type="NCBI Taxonomy" id="51605"/>
    <lineage>
        <taxon>Eukaryota</taxon>
        <taxon>Viridiplantae</taxon>
        <taxon>Streptophyta</taxon>
        <taxon>Embryophyta</taxon>
        <taxon>Tracheophyta</taxon>
        <taxon>Spermatophyta</taxon>
        <taxon>Magnoliopsida</taxon>
        <taxon>Liliopsida</taxon>
        <taxon>Araceae</taxon>
        <taxon>Lemnoideae</taxon>
        <taxon>Spirodela</taxon>
    </lineage>
</organism>
<dbReference type="Proteomes" id="UP000663760">
    <property type="component" value="Chromosome 8"/>
</dbReference>
<protein>
    <submittedName>
        <fullName evidence="1">Uncharacterized protein</fullName>
    </submittedName>
</protein>
<sequence>MQCLNITLDNIVASQRKQERNQGLVNDILMPKIIMEKRLLRAHQEHHRSSIIRPKIDAQCGFKRRLFITSNILSRGGDSSRSRSFSS</sequence>
<accession>A0A7I8KSU3</accession>
<dbReference type="EMBL" id="LR746271">
    <property type="protein sequence ID" value="CAA7400909.1"/>
    <property type="molecule type" value="Genomic_DNA"/>
</dbReference>
<name>A0A7I8KSU3_SPIIN</name>
<proteinExistence type="predicted"/>
<dbReference type="AlphaFoldDB" id="A0A7I8KSU3"/>
<evidence type="ECO:0000313" key="2">
    <source>
        <dbReference type="Proteomes" id="UP000663760"/>
    </source>
</evidence>
<keyword evidence="2" id="KW-1185">Reference proteome</keyword>
<gene>
    <name evidence="1" type="ORF">SI8410_08011587</name>
</gene>
<reference evidence="1" key="1">
    <citation type="submission" date="2020-02" db="EMBL/GenBank/DDBJ databases">
        <authorList>
            <person name="Scholz U."/>
            <person name="Mascher M."/>
            <person name="Fiebig A."/>
        </authorList>
    </citation>
    <scope>NUCLEOTIDE SEQUENCE</scope>
</reference>